<dbReference type="OrthoDB" id="277802at2759"/>
<dbReference type="SUPFAM" id="SSF54928">
    <property type="entry name" value="RNA-binding domain, RBD"/>
    <property type="match status" value="1"/>
</dbReference>
<dbReference type="Gene3D" id="3.30.70.330">
    <property type="match status" value="1"/>
</dbReference>
<dbReference type="InterPro" id="IPR035979">
    <property type="entry name" value="RBD_domain_sf"/>
</dbReference>
<proteinExistence type="predicted"/>
<evidence type="ECO:0000313" key="3">
    <source>
        <dbReference type="Proteomes" id="UP000646827"/>
    </source>
</evidence>
<evidence type="ECO:0000313" key="2">
    <source>
        <dbReference type="EMBL" id="KAG2226329.1"/>
    </source>
</evidence>
<sequence>MILEIVTKKANEMREQAFIVYEDVVSATAAKRGLDGFAFYDRPLKIDYAKTKSYAVAKLDGTYRMQSLDSNKKASSGSNKVMKREPAGEDEDGRPSKMVRREPSESEDDDEDDE</sequence>
<dbReference type="InterPro" id="IPR012677">
    <property type="entry name" value="Nucleotide-bd_a/b_plait_sf"/>
</dbReference>
<keyword evidence="3" id="KW-1185">Reference proteome</keyword>
<comment type="caution">
    <text evidence="2">The sequence shown here is derived from an EMBL/GenBank/DDBJ whole genome shotgun (WGS) entry which is preliminary data.</text>
</comment>
<feature type="compositionally biased region" description="Acidic residues" evidence="1">
    <location>
        <begin position="105"/>
        <end position="114"/>
    </location>
</feature>
<organism evidence="2 3">
    <name type="scientific">Circinella minor</name>
    <dbReference type="NCBI Taxonomy" id="1195481"/>
    <lineage>
        <taxon>Eukaryota</taxon>
        <taxon>Fungi</taxon>
        <taxon>Fungi incertae sedis</taxon>
        <taxon>Mucoromycota</taxon>
        <taxon>Mucoromycotina</taxon>
        <taxon>Mucoromycetes</taxon>
        <taxon>Mucorales</taxon>
        <taxon>Lichtheimiaceae</taxon>
        <taxon>Circinella</taxon>
    </lineage>
</organism>
<reference evidence="2 3" key="1">
    <citation type="submission" date="2020-12" db="EMBL/GenBank/DDBJ databases">
        <title>Metabolic potential, ecology and presence of endohyphal bacteria is reflected in genomic diversity of Mucoromycotina.</title>
        <authorList>
            <person name="Muszewska A."/>
            <person name="Okrasinska A."/>
            <person name="Steczkiewicz K."/>
            <person name="Drgas O."/>
            <person name="Orlowska M."/>
            <person name="Perlinska-Lenart U."/>
            <person name="Aleksandrzak-Piekarczyk T."/>
            <person name="Szatraj K."/>
            <person name="Zielenkiewicz U."/>
            <person name="Pilsyk S."/>
            <person name="Malc E."/>
            <person name="Mieczkowski P."/>
            <person name="Kruszewska J.S."/>
            <person name="Biernat P."/>
            <person name="Pawlowska J."/>
        </authorList>
    </citation>
    <scope>NUCLEOTIDE SEQUENCE [LARGE SCALE GENOMIC DNA]</scope>
    <source>
        <strain evidence="2 3">CBS 142.35</strain>
    </source>
</reference>
<evidence type="ECO:0000256" key="1">
    <source>
        <dbReference type="SAM" id="MobiDB-lite"/>
    </source>
</evidence>
<feature type="compositionally biased region" description="Basic and acidic residues" evidence="1">
    <location>
        <begin position="82"/>
        <end position="104"/>
    </location>
</feature>
<dbReference type="GO" id="GO:0003676">
    <property type="term" value="F:nucleic acid binding"/>
    <property type="evidence" value="ECO:0007669"/>
    <property type="project" value="InterPro"/>
</dbReference>
<name>A0A8H7VTB1_9FUNG</name>
<protein>
    <submittedName>
        <fullName evidence="2">Uncharacterized protein</fullName>
    </submittedName>
</protein>
<feature type="region of interest" description="Disordered" evidence="1">
    <location>
        <begin position="67"/>
        <end position="114"/>
    </location>
</feature>
<accession>A0A8H7VTB1</accession>
<feature type="compositionally biased region" description="Polar residues" evidence="1">
    <location>
        <begin position="67"/>
        <end position="79"/>
    </location>
</feature>
<dbReference type="Proteomes" id="UP000646827">
    <property type="component" value="Unassembled WGS sequence"/>
</dbReference>
<dbReference type="AlphaFoldDB" id="A0A8H7VTB1"/>
<dbReference type="EMBL" id="JAEPRB010000018">
    <property type="protein sequence ID" value="KAG2226329.1"/>
    <property type="molecule type" value="Genomic_DNA"/>
</dbReference>
<gene>
    <name evidence="2" type="ORF">INT45_006001</name>
</gene>